<dbReference type="SUPFAM" id="SSF46785">
    <property type="entry name" value="Winged helix' DNA-binding domain"/>
    <property type="match status" value="1"/>
</dbReference>
<accession>A0ABQ4EM03</accession>
<organism evidence="4 5">
    <name type="scientific">Plantactinospora mayteni</name>
    <dbReference type="NCBI Taxonomy" id="566021"/>
    <lineage>
        <taxon>Bacteria</taxon>
        <taxon>Bacillati</taxon>
        <taxon>Actinomycetota</taxon>
        <taxon>Actinomycetes</taxon>
        <taxon>Micromonosporales</taxon>
        <taxon>Micromonosporaceae</taxon>
        <taxon>Plantactinospora</taxon>
    </lineage>
</organism>
<dbReference type="InterPro" id="IPR028349">
    <property type="entry name" value="PafC-like"/>
</dbReference>
<proteinExistence type="predicted"/>
<reference evidence="4 5" key="1">
    <citation type="submission" date="2021-01" db="EMBL/GenBank/DDBJ databases">
        <title>Whole genome shotgun sequence of Plantactinospora mayteni NBRC 109088.</title>
        <authorList>
            <person name="Komaki H."/>
            <person name="Tamura T."/>
        </authorList>
    </citation>
    <scope>NUCLEOTIDE SEQUENCE [LARGE SCALE GENOMIC DNA]</scope>
    <source>
        <strain evidence="4 5">NBRC 109088</strain>
    </source>
</reference>
<dbReference type="EMBL" id="BONX01000009">
    <property type="protein sequence ID" value="GIG95251.1"/>
    <property type="molecule type" value="Genomic_DNA"/>
</dbReference>
<sequence>MRASRLVSLLLLLQARGRMTAQELSTALEVSVRTVYRDVESLGAAGVPVYADRGPAGGYQLLDGYRTRLTGLTTDEAEALFLAGMPGPAAELGLGPVLAGAELKLLAALPAELGGRAARARDRFHLDAPGWFRDAEPTPYLAALADAVWRERMVEIRYRRWKAPREVTRRLAPLGVVLKAGRWYLVAGAGDEPRAYRIGSVLELTVLDETFGRPDDFDLAAFWHTWSRRYEESVYRATATVRLTEAALDLMPFVFPPAMSRAARAVAGPVDNAGWRYTAVPIESVRHGHIELLKLGADVEVLAPAELRATFVATARSMADRYRIAPHRLDLASDGPAPLPRTADG</sequence>
<evidence type="ECO:0000256" key="1">
    <source>
        <dbReference type="ARBA" id="ARBA00023015"/>
    </source>
</evidence>
<name>A0ABQ4EM03_9ACTN</name>
<dbReference type="PROSITE" id="PS52050">
    <property type="entry name" value="WYL"/>
    <property type="match status" value="1"/>
</dbReference>
<dbReference type="Gene3D" id="1.10.10.10">
    <property type="entry name" value="Winged helix-like DNA-binding domain superfamily/Winged helix DNA-binding domain"/>
    <property type="match status" value="1"/>
</dbReference>
<keyword evidence="1" id="KW-0805">Transcription regulation</keyword>
<dbReference type="InterPro" id="IPR026881">
    <property type="entry name" value="WYL_dom"/>
</dbReference>
<dbReference type="RefSeq" id="WP_203856858.1">
    <property type="nucleotide sequence ID" value="NZ_BAAAZQ010000019.1"/>
</dbReference>
<evidence type="ECO:0000313" key="4">
    <source>
        <dbReference type="EMBL" id="GIG95251.1"/>
    </source>
</evidence>
<dbReference type="InterPro" id="IPR001034">
    <property type="entry name" value="DeoR_HTH"/>
</dbReference>
<keyword evidence="5" id="KW-1185">Reference proteome</keyword>
<dbReference type="PANTHER" id="PTHR34580:SF1">
    <property type="entry name" value="PROTEIN PAFC"/>
    <property type="match status" value="1"/>
</dbReference>
<evidence type="ECO:0000256" key="2">
    <source>
        <dbReference type="ARBA" id="ARBA00023163"/>
    </source>
</evidence>
<keyword evidence="2" id="KW-0804">Transcription</keyword>
<evidence type="ECO:0000259" key="3">
    <source>
        <dbReference type="PROSITE" id="PS51000"/>
    </source>
</evidence>
<dbReference type="InterPro" id="IPR036390">
    <property type="entry name" value="WH_DNA-bd_sf"/>
</dbReference>
<protein>
    <submittedName>
        <fullName evidence="4">Transcriptional regulator</fullName>
    </submittedName>
</protein>
<dbReference type="InterPro" id="IPR013196">
    <property type="entry name" value="HTH_11"/>
</dbReference>
<dbReference type="PROSITE" id="PS51000">
    <property type="entry name" value="HTH_DEOR_2"/>
    <property type="match status" value="1"/>
</dbReference>
<dbReference type="Pfam" id="PF25583">
    <property type="entry name" value="WCX"/>
    <property type="match status" value="1"/>
</dbReference>
<feature type="domain" description="HTH deoR-type" evidence="3">
    <location>
        <begin position="2"/>
        <end position="57"/>
    </location>
</feature>
<dbReference type="Proteomes" id="UP000621500">
    <property type="component" value="Unassembled WGS sequence"/>
</dbReference>
<gene>
    <name evidence="4" type="ORF">Pma05_18240</name>
</gene>
<dbReference type="InterPro" id="IPR036388">
    <property type="entry name" value="WH-like_DNA-bd_sf"/>
</dbReference>
<dbReference type="InterPro" id="IPR057727">
    <property type="entry name" value="WCX_dom"/>
</dbReference>
<dbReference type="InterPro" id="IPR051534">
    <property type="entry name" value="CBASS_pafABC_assoc_protein"/>
</dbReference>
<dbReference type="Pfam" id="PF08279">
    <property type="entry name" value="HTH_11"/>
    <property type="match status" value="1"/>
</dbReference>
<evidence type="ECO:0000313" key="5">
    <source>
        <dbReference type="Proteomes" id="UP000621500"/>
    </source>
</evidence>
<dbReference type="PANTHER" id="PTHR34580">
    <property type="match status" value="1"/>
</dbReference>
<dbReference type="Pfam" id="PF13280">
    <property type="entry name" value="WYL"/>
    <property type="match status" value="1"/>
</dbReference>
<comment type="caution">
    <text evidence="4">The sequence shown here is derived from an EMBL/GenBank/DDBJ whole genome shotgun (WGS) entry which is preliminary data.</text>
</comment>
<dbReference type="PIRSF" id="PIRSF016838">
    <property type="entry name" value="PafC"/>
    <property type="match status" value="1"/>
</dbReference>